<proteinExistence type="predicted"/>
<dbReference type="InterPro" id="IPR036086">
    <property type="entry name" value="ParB/Sulfiredoxin_sf"/>
</dbReference>
<feature type="compositionally biased region" description="Polar residues" evidence="1">
    <location>
        <begin position="179"/>
        <end position="197"/>
    </location>
</feature>
<feature type="compositionally biased region" description="Basic and acidic residues" evidence="1">
    <location>
        <begin position="201"/>
        <end position="214"/>
    </location>
</feature>
<evidence type="ECO:0000313" key="2">
    <source>
        <dbReference type="EMBL" id="WXB08948.1"/>
    </source>
</evidence>
<dbReference type="EMBL" id="CP089983">
    <property type="protein sequence ID" value="WXB08948.1"/>
    <property type="molecule type" value="Genomic_DNA"/>
</dbReference>
<dbReference type="Gene3D" id="3.90.1530.30">
    <property type="match status" value="1"/>
</dbReference>
<feature type="compositionally biased region" description="Basic and acidic residues" evidence="1">
    <location>
        <begin position="139"/>
        <end position="148"/>
    </location>
</feature>
<protein>
    <submittedName>
        <fullName evidence="2">ParB N-terminal domain-containing protein</fullName>
    </submittedName>
</protein>
<reference evidence="2" key="1">
    <citation type="submission" date="2021-12" db="EMBL/GenBank/DDBJ databases">
        <title>Discovery of the Pendulisporaceae a myxobacterial family with distinct sporulation behavior and unique specialized metabolism.</title>
        <authorList>
            <person name="Garcia R."/>
            <person name="Popoff A."/>
            <person name="Bader C.D."/>
            <person name="Loehr J."/>
            <person name="Walesch S."/>
            <person name="Walt C."/>
            <person name="Boldt J."/>
            <person name="Bunk B."/>
            <person name="Haeckl F.J.F.P.J."/>
            <person name="Gunesch A.P."/>
            <person name="Birkelbach J."/>
            <person name="Nuebel U."/>
            <person name="Pietschmann T."/>
            <person name="Bach T."/>
            <person name="Mueller R."/>
        </authorList>
    </citation>
    <scope>NUCLEOTIDE SEQUENCE</scope>
    <source>
        <strain evidence="2">MSr11367</strain>
    </source>
</reference>
<evidence type="ECO:0000256" key="1">
    <source>
        <dbReference type="SAM" id="MobiDB-lite"/>
    </source>
</evidence>
<organism evidence="2 3">
    <name type="scientific">Pendulispora rubella</name>
    <dbReference type="NCBI Taxonomy" id="2741070"/>
    <lineage>
        <taxon>Bacteria</taxon>
        <taxon>Pseudomonadati</taxon>
        <taxon>Myxococcota</taxon>
        <taxon>Myxococcia</taxon>
        <taxon>Myxococcales</taxon>
        <taxon>Sorangiineae</taxon>
        <taxon>Pendulisporaceae</taxon>
        <taxon>Pendulispora</taxon>
    </lineage>
</organism>
<accession>A0ABZ2LDD4</accession>
<dbReference type="SUPFAM" id="SSF110849">
    <property type="entry name" value="ParB/Sulfiredoxin"/>
    <property type="match status" value="1"/>
</dbReference>
<keyword evidence="3" id="KW-1185">Reference proteome</keyword>
<feature type="region of interest" description="Disordered" evidence="1">
    <location>
        <begin position="177"/>
        <end position="214"/>
    </location>
</feature>
<sequence>MGALHSELGIKPEWWWEATTNTAMPTGGSNDRFAIPAHPAAKLFPMATDAELHELASDIRANGLRQPVVLIKEGGQLALLDGRNRMLACELAGIAPTYLIWQGLDPIAYVVSANLKRRQLTPNQRASLATQIAELYEEAAKRRSEPRPDQNNTSRIRGHGQITRFAKSSTNELLVAPAPSTSLVHSTARDSVSTEHTVASHGEDAMPREVSDGT</sequence>
<feature type="region of interest" description="Disordered" evidence="1">
    <location>
        <begin position="139"/>
        <end position="161"/>
    </location>
</feature>
<evidence type="ECO:0000313" key="3">
    <source>
        <dbReference type="Proteomes" id="UP001374803"/>
    </source>
</evidence>
<gene>
    <name evidence="2" type="ORF">LVJ94_17145</name>
</gene>
<name>A0ABZ2LDD4_9BACT</name>
<dbReference type="Proteomes" id="UP001374803">
    <property type="component" value="Chromosome"/>
</dbReference>